<dbReference type="PANTHER" id="PTHR24361:SF433">
    <property type="entry name" value="PROTEIN KINASE DOMAIN-CONTAINING PROTEIN"/>
    <property type="match status" value="1"/>
</dbReference>
<evidence type="ECO:0000256" key="4">
    <source>
        <dbReference type="ARBA" id="ARBA00013948"/>
    </source>
</evidence>
<comment type="catalytic activity">
    <reaction evidence="13">
        <text>L-threonyl-[protein] + ATP = O-phospho-L-threonyl-[protein] + ADP + H(+)</text>
        <dbReference type="Rhea" id="RHEA:46608"/>
        <dbReference type="Rhea" id="RHEA-COMP:11060"/>
        <dbReference type="Rhea" id="RHEA-COMP:11605"/>
        <dbReference type="ChEBI" id="CHEBI:15378"/>
        <dbReference type="ChEBI" id="CHEBI:30013"/>
        <dbReference type="ChEBI" id="CHEBI:30616"/>
        <dbReference type="ChEBI" id="CHEBI:61977"/>
        <dbReference type="ChEBI" id="CHEBI:456216"/>
        <dbReference type="EC" id="2.7.11.1"/>
    </reaction>
</comment>
<evidence type="ECO:0000256" key="13">
    <source>
        <dbReference type="ARBA" id="ARBA00047899"/>
    </source>
</evidence>
<sequence>MAPGTEFLTTKSKDWSLRNPDVPPRWTARGNGFFVHYAEDETVPLEHVDIIASAGDGGCVEKCHCPELNSMVAVKRLDTHSKRDTNDKLVREVNNLRMVRYYHCVQILGSFIREDWFNIVMEPVASCDLRTYLMHEGSSHKVRKMELLCGPRTVFLPTIMGCLAHTLCYIHKDPRLRHRDIKPANILLDGRRVLFADFGLSKSFTETESGTSGPSAKTPMYTSPERAKNKYRNKSCDIFSLACVYSEIFTVYKGRTVDEFLKYRQDADPEGDGYFNRTVAKVIRWLDDLATERCDVQIIRLLRSMLNEKPDRRPEAEQVWKILTTCSSISKRHFCGPCCMPLLYNDPVLTLKPDAHPSETEYASSVLVRSVVPVPQDLFFQTEYERDEELGLQWVRNVRHWSHSTLDVVMGEGYPHLLARKRVTTWNNNDGSACANNEAEILRKVKHRHIVTLHGTYRQGDVYALLFEPAANFDLRSYLELTELQKIRQRDLPIDISLLISSFGCLTSALACLHAAGYDHGDIRPENILIHNDRIFLSKFSLGLKIETGGTAGNSSNLHRFIDLFGRLGLGRRTEHDICNNSGHPRPTSTAVGQYKPPEWKATQAICVGQPPADIFSLGCVCLEIYTVLKGQRIRDFEKFRADKDGKTAYRDTLPKTLEWLSNLDGDEYESKERFQDILRRMIDSDPRERPSAQEVHNVLRQCMSSDGKVRCGRTCEID</sequence>
<comment type="catalytic activity">
    <reaction evidence="14">
        <text>L-seryl-[protein] + ATP = O-phospho-L-seryl-[protein] + ADP + H(+)</text>
        <dbReference type="Rhea" id="RHEA:17989"/>
        <dbReference type="Rhea" id="RHEA-COMP:9863"/>
        <dbReference type="Rhea" id="RHEA-COMP:11604"/>
        <dbReference type="ChEBI" id="CHEBI:15378"/>
        <dbReference type="ChEBI" id="CHEBI:29999"/>
        <dbReference type="ChEBI" id="CHEBI:30616"/>
        <dbReference type="ChEBI" id="CHEBI:83421"/>
        <dbReference type="ChEBI" id="CHEBI:456216"/>
        <dbReference type="EC" id="2.7.11.1"/>
    </reaction>
</comment>
<evidence type="ECO:0000256" key="1">
    <source>
        <dbReference type="ARBA" id="ARBA00003747"/>
    </source>
</evidence>
<dbReference type="CDD" id="cd00180">
    <property type="entry name" value="PKc"/>
    <property type="match status" value="2"/>
</dbReference>
<dbReference type="InterPro" id="IPR008266">
    <property type="entry name" value="Tyr_kinase_AS"/>
</dbReference>
<evidence type="ECO:0000256" key="10">
    <source>
        <dbReference type="ARBA" id="ARBA00022840"/>
    </source>
</evidence>
<keyword evidence="7" id="KW-0808">Transferase</keyword>
<dbReference type="SMART" id="SM00220">
    <property type="entry name" value="S_TKc"/>
    <property type="match status" value="2"/>
</dbReference>
<evidence type="ECO:0000256" key="3">
    <source>
        <dbReference type="ARBA" id="ARBA00012513"/>
    </source>
</evidence>
<evidence type="ECO:0000256" key="14">
    <source>
        <dbReference type="ARBA" id="ARBA00048679"/>
    </source>
</evidence>
<protein>
    <recommendedName>
        <fullName evidence="5">EKC/KEOPS complex subunit BUD32</fullName>
        <ecNumber evidence="3">2.7.11.1</ecNumber>
    </recommendedName>
    <alternativeName>
        <fullName evidence="11 12">Atypical Serine/threonine protein kinase BUD32</fullName>
    </alternativeName>
    <alternativeName>
        <fullName evidence="4">EKC/KEOPS complex subunit bud32</fullName>
    </alternativeName>
</protein>
<keyword evidence="6" id="KW-0723">Serine/threonine-protein kinase</keyword>
<evidence type="ECO:0000313" key="16">
    <source>
        <dbReference type="EMBL" id="KAK3171242.1"/>
    </source>
</evidence>
<dbReference type="PANTHER" id="PTHR24361">
    <property type="entry name" value="MITOGEN-ACTIVATED KINASE KINASE KINASE"/>
    <property type="match status" value="1"/>
</dbReference>
<evidence type="ECO:0000256" key="5">
    <source>
        <dbReference type="ARBA" id="ARBA00019973"/>
    </source>
</evidence>
<dbReference type="Pfam" id="PF00069">
    <property type="entry name" value="Pkinase"/>
    <property type="match status" value="2"/>
</dbReference>
<reference evidence="16" key="1">
    <citation type="submission" date="2022-11" db="EMBL/GenBank/DDBJ databases">
        <title>Chromosomal genome sequence assembly and mating type (MAT) locus characterization of the leprose asexual lichenized fungus Lepraria neglecta (Nyl.) Erichsen.</title>
        <authorList>
            <person name="Allen J.L."/>
            <person name="Pfeffer B."/>
        </authorList>
    </citation>
    <scope>NUCLEOTIDE SEQUENCE</scope>
    <source>
        <strain evidence="16">Allen 5258</strain>
    </source>
</reference>
<evidence type="ECO:0000256" key="6">
    <source>
        <dbReference type="ARBA" id="ARBA00022527"/>
    </source>
</evidence>
<comment type="subunit">
    <text evidence="2">Component of the EKC/KEOPS complex composed of at least BUD32, CGI121, GON7, KAE1 and PCC1; the whole complex dimerizes.</text>
</comment>
<evidence type="ECO:0000256" key="2">
    <source>
        <dbReference type="ARBA" id="ARBA00011534"/>
    </source>
</evidence>
<dbReference type="Gene3D" id="3.30.200.20">
    <property type="entry name" value="Phosphorylase Kinase, domain 1"/>
    <property type="match status" value="1"/>
</dbReference>
<proteinExistence type="predicted"/>
<evidence type="ECO:0000256" key="11">
    <source>
        <dbReference type="ARBA" id="ARBA00030980"/>
    </source>
</evidence>
<evidence type="ECO:0000313" key="17">
    <source>
        <dbReference type="Proteomes" id="UP001276659"/>
    </source>
</evidence>
<dbReference type="GO" id="GO:0005524">
    <property type="term" value="F:ATP binding"/>
    <property type="evidence" value="ECO:0007669"/>
    <property type="project" value="InterPro"/>
</dbReference>
<dbReference type="InterPro" id="IPR008271">
    <property type="entry name" value="Ser/Thr_kinase_AS"/>
</dbReference>
<dbReference type="EC" id="2.7.11.1" evidence="3"/>
<keyword evidence="8" id="KW-0547">Nucleotide-binding</keyword>
<evidence type="ECO:0000256" key="8">
    <source>
        <dbReference type="ARBA" id="ARBA00022741"/>
    </source>
</evidence>
<dbReference type="SUPFAM" id="SSF56112">
    <property type="entry name" value="Protein kinase-like (PK-like)"/>
    <property type="match status" value="2"/>
</dbReference>
<evidence type="ECO:0000256" key="9">
    <source>
        <dbReference type="ARBA" id="ARBA00022777"/>
    </source>
</evidence>
<feature type="domain" description="Protein kinase" evidence="15">
    <location>
        <begin position="384"/>
        <end position="700"/>
    </location>
</feature>
<dbReference type="GO" id="GO:0005737">
    <property type="term" value="C:cytoplasm"/>
    <property type="evidence" value="ECO:0007669"/>
    <property type="project" value="TreeGrafter"/>
</dbReference>
<dbReference type="InterPro" id="IPR000719">
    <property type="entry name" value="Prot_kinase_dom"/>
</dbReference>
<dbReference type="InterPro" id="IPR011009">
    <property type="entry name" value="Kinase-like_dom_sf"/>
</dbReference>
<evidence type="ECO:0000256" key="7">
    <source>
        <dbReference type="ARBA" id="ARBA00022679"/>
    </source>
</evidence>
<accession>A0AAD9Z6S4</accession>
<keyword evidence="17" id="KW-1185">Reference proteome</keyword>
<evidence type="ECO:0000256" key="12">
    <source>
        <dbReference type="ARBA" id="ARBA00033194"/>
    </source>
</evidence>
<organism evidence="16 17">
    <name type="scientific">Lepraria neglecta</name>
    <dbReference type="NCBI Taxonomy" id="209136"/>
    <lineage>
        <taxon>Eukaryota</taxon>
        <taxon>Fungi</taxon>
        <taxon>Dikarya</taxon>
        <taxon>Ascomycota</taxon>
        <taxon>Pezizomycotina</taxon>
        <taxon>Lecanoromycetes</taxon>
        <taxon>OSLEUM clade</taxon>
        <taxon>Lecanoromycetidae</taxon>
        <taxon>Lecanorales</taxon>
        <taxon>Lecanorineae</taxon>
        <taxon>Stereocaulaceae</taxon>
        <taxon>Lepraria</taxon>
    </lineage>
</organism>
<dbReference type="PROSITE" id="PS00109">
    <property type="entry name" value="PROTEIN_KINASE_TYR"/>
    <property type="match status" value="1"/>
</dbReference>
<name>A0AAD9Z6S4_9LECA</name>
<feature type="domain" description="Protein kinase" evidence="15">
    <location>
        <begin position="45"/>
        <end position="343"/>
    </location>
</feature>
<comment type="function">
    <text evidence="1">Component of the EKC/KEOPS complex that is required for the formation of a threonylcarbamoyl group on adenosine at position 37 (t(6)A37) in tRNAs that read codons beginning with adenine. The complex is probably involved in the transfer of the threonylcarbamoyl moiety of threonylcarbamoyl-AMP (TC-AMP) to the N6 group of A37. BUD32 has ATPase activity in the context of the EKC/KEOPS complex and likely plays a supporting role to the catalytic subunit KAE1. The EKC/KEOPS complex also promotes both telomere uncapping and telomere elongation. The complex is required for efficient recruitment of transcriptional coactivators.</text>
</comment>
<dbReference type="EMBL" id="JASNWA010000008">
    <property type="protein sequence ID" value="KAK3171242.1"/>
    <property type="molecule type" value="Genomic_DNA"/>
</dbReference>
<dbReference type="Proteomes" id="UP001276659">
    <property type="component" value="Unassembled WGS sequence"/>
</dbReference>
<dbReference type="PROSITE" id="PS50011">
    <property type="entry name" value="PROTEIN_KINASE_DOM"/>
    <property type="match status" value="2"/>
</dbReference>
<keyword evidence="10" id="KW-0067">ATP-binding</keyword>
<comment type="caution">
    <text evidence="16">The sequence shown here is derived from an EMBL/GenBank/DDBJ whole genome shotgun (WGS) entry which is preliminary data.</text>
</comment>
<gene>
    <name evidence="16" type="ORF">OEA41_003326</name>
</gene>
<dbReference type="AlphaFoldDB" id="A0AAD9Z6S4"/>
<dbReference type="InterPro" id="IPR053235">
    <property type="entry name" value="Ser_Thr_kinase"/>
</dbReference>
<dbReference type="PROSITE" id="PS00108">
    <property type="entry name" value="PROTEIN_KINASE_ST"/>
    <property type="match status" value="1"/>
</dbReference>
<dbReference type="GO" id="GO:0004674">
    <property type="term" value="F:protein serine/threonine kinase activity"/>
    <property type="evidence" value="ECO:0007669"/>
    <property type="project" value="UniProtKB-EC"/>
</dbReference>
<dbReference type="Gene3D" id="1.10.510.10">
    <property type="entry name" value="Transferase(Phosphotransferase) domain 1"/>
    <property type="match status" value="2"/>
</dbReference>
<keyword evidence="9" id="KW-0418">Kinase</keyword>
<evidence type="ECO:0000259" key="15">
    <source>
        <dbReference type="PROSITE" id="PS50011"/>
    </source>
</evidence>